<dbReference type="PANTHER" id="PTHR34580">
    <property type="match status" value="1"/>
</dbReference>
<accession>A0A0B0H918</accession>
<dbReference type="InterPro" id="IPR026881">
    <property type="entry name" value="WYL_dom"/>
</dbReference>
<reference evidence="5 7" key="2">
    <citation type="submission" date="2016-11" db="EMBL/GenBank/DDBJ databases">
        <title>Mixed transmission modes and dynamic genome evolution in an obligate animal-bacterial symbiosis.</title>
        <authorList>
            <person name="Russell S.L."/>
            <person name="Corbett-Detig R.B."/>
            <person name="Cavanaugh C.M."/>
        </authorList>
    </citation>
    <scope>NUCLEOTIDE SEQUENCE [LARGE SCALE GENOMIC DNA]</scope>
    <source>
        <strain evidence="5">MA-KB16</strain>
    </source>
</reference>
<feature type="domain" description="WCX" evidence="3">
    <location>
        <begin position="245"/>
        <end position="320"/>
    </location>
</feature>
<evidence type="ECO:0000313" key="7">
    <source>
        <dbReference type="Proteomes" id="UP000190962"/>
    </source>
</evidence>
<protein>
    <submittedName>
        <fullName evidence="4">Transcriptional regulator</fullName>
    </submittedName>
</protein>
<evidence type="ECO:0000313" key="5">
    <source>
        <dbReference type="EMBL" id="OOY36225.1"/>
    </source>
</evidence>
<proteinExistence type="predicted"/>
<keyword evidence="6" id="KW-1185">Reference proteome</keyword>
<dbReference type="InterPro" id="IPR013196">
    <property type="entry name" value="HTH_11"/>
</dbReference>
<dbReference type="GeneID" id="86990676"/>
<dbReference type="Gene3D" id="1.10.10.10">
    <property type="entry name" value="Winged helix-like DNA-binding domain superfamily/Winged helix DNA-binding domain"/>
    <property type="match status" value="1"/>
</dbReference>
<name>A0A0B0H918_SOVGS</name>
<dbReference type="Proteomes" id="UP000030856">
    <property type="component" value="Unassembled WGS sequence"/>
</dbReference>
<comment type="caution">
    <text evidence="4">The sequence shown here is derived from an EMBL/GenBank/DDBJ whole genome shotgun (WGS) entry which is preliminary data.</text>
</comment>
<dbReference type="EMBL" id="MPNX01000001">
    <property type="protein sequence ID" value="OOY36225.1"/>
    <property type="molecule type" value="Genomic_DNA"/>
</dbReference>
<evidence type="ECO:0000259" key="1">
    <source>
        <dbReference type="Pfam" id="PF08279"/>
    </source>
</evidence>
<dbReference type="Pfam" id="PF08279">
    <property type="entry name" value="HTH_11"/>
    <property type="match status" value="1"/>
</dbReference>
<dbReference type="Proteomes" id="UP000190962">
    <property type="component" value="Unassembled WGS sequence"/>
</dbReference>
<dbReference type="AlphaFoldDB" id="A0A0B0H918"/>
<evidence type="ECO:0000313" key="6">
    <source>
        <dbReference type="Proteomes" id="UP000030856"/>
    </source>
</evidence>
<gene>
    <name evidence="5" type="ORF">BOV88_01135</name>
    <name evidence="4" type="ORF">JV46_23790</name>
</gene>
<dbReference type="PANTHER" id="PTHR34580:SF3">
    <property type="entry name" value="PROTEIN PAFB"/>
    <property type="match status" value="1"/>
</dbReference>
<dbReference type="eggNOG" id="COG2378">
    <property type="taxonomic scope" value="Bacteria"/>
</dbReference>
<dbReference type="PATRIC" id="fig|2340.3.peg.1187"/>
<evidence type="ECO:0000259" key="2">
    <source>
        <dbReference type="Pfam" id="PF13280"/>
    </source>
</evidence>
<dbReference type="STRING" id="2340.JV46_23790"/>
<dbReference type="RefSeq" id="WP_043116467.1">
    <property type="nucleotide sequence ID" value="NZ_JRAA01000001.1"/>
</dbReference>
<dbReference type="InterPro" id="IPR057727">
    <property type="entry name" value="WCX_dom"/>
</dbReference>
<feature type="domain" description="Helix-turn-helix type 11" evidence="1">
    <location>
        <begin position="6"/>
        <end position="61"/>
    </location>
</feature>
<feature type="domain" description="WYL" evidence="2">
    <location>
        <begin position="146"/>
        <end position="213"/>
    </location>
</feature>
<dbReference type="EMBL" id="JRAA01000001">
    <property type="protein sequence ID" value="KHF26673.1"/>
    <property type="molecule type" value="Genomic_DNA"/>
</dbReference>
<dbReference type="Pfam" id="PF25583">
    <property type="entry name" value="WCX"/>
    <property type="match status" value="1"/>
</dbReference>
<evidence type="ECO:0000259" key="3">
    <source>
        <dbReference type="Pfam" id="PF25583"/>
    </source>
</evidence>
<dbReference type="PROSITE" id="PS52050">
    <property type="entry name" value="WYL"/>
    <property type="match status" value="1"/>
</dbReference>
<reference evidence="4 6" key="1">
    <citation type="journal article" date="2014" name="BMC Genomics">
        <title>The genome of the intracellular bacterium of the coastal bivalve, Solemya velum: a blueprint for thriving in and out of symbiosis.</title>
        <authorList>
            <person name="Dmytrenko O."/>
            <person name="Russell S.L."/>
            <person name="Loo W.T."/>
            <person name="Fontanez K.M."/>
            <person name="Liao L."/>
            <person name="Roeselers G."/>
            <person name="Sharma R."/>
            <person name="Stewart F.J."/>
            <person name="Newton I.L."/>
            <person name="Woyke T."/>
            <person name="Wu D."/>
            <person name="Lang J.M."/>
            <person name="Eisen J.A."/>
            <person name="Cavanaugh C.M."/>
        </authorList>
    </citation>
    <scope>NUCLEOTIDE SEQUENCE [LARGE SCALE GENOMIC DNA]</scope>
    <source>
        <strain evidence="4 6">WH</strain>
    </source>
</reference>
<dbReference type="InterPro" id="IPR036388">
    <property type="entry name" value="WH-like_DNA-bd_sf"/>
</dbReference>
<organism evidence="4 6">
    <name type="scientific">Solemya velum gill symbiont</name>
    <dbReference type="NCBI Taxonomy" id="2340"/>
    <lineage>
        <taxon>Bacteria</taxon>
        <taxon>Pseudomonadati</taxon>
        <taxon>Pseudomonadota</taxon>
        <taxon>Gammaproteobacteria</taxon>
        <taxon>sulfur-oxidizing symbionts</taxon>
    </lineage>
</organism>
<sequence length="324" mass="37511">MDRFDRIYDLHKILSASRYPVSRKRLEDELECSRATVKRIIESMRLYLNAPIAYDRKLNGYYYETGNESGEVMYELPGIWFNASELQALLTVQQLLQDVQPGLFERQLAPLRERIDDLLQLQQGESGDLSGRIRILHLASRPGSEWFQLIAGATAQRRQLEIDYYARSSDTSSRRRISPQRLVHYRDNWYLDAWCHTRDALRTFSLDAIESARQLETAADDVGEKELKTHFTSAYGIFSGEATDEAVLHFSAESARWVANEAWHAQQQGEWLDSGKYQMRIPYANPTELVMDILRYGSNVEVIAPESLRQLVSRRLHDALAQYQ</sequence>
<dbReference type="Pfam" id="PF13280">
    <property type="entry name" value="WYL"/>
    <property type="match status" value="1"/>
</dbReference>
<evidence type="ECO:0000313" key="4">
    <source>
        <dbReference type="EMBL" id="KHF26673.1"/>
    </source>
</evidence>
<dbReference type="OrthoDB" id="9807255at2"/>
<dbReference type="InterPro" id="IPR051534">
    <property type="entry name" value="CBASS_pafABC_assoc_protein"/>
</dbReference>